<proteinExistence type="predicted"/>
<evidence type="ECO:0000313" key="2">
    <source>
        <dbReference type="Proteomes" id="UP000828390"/>
    </source>
</evidence>
<gene>
    <name evidence="1" type="ORF">DPMN_189457</name>
</gene>
<reference evidence="1" key="1">
    <citation type="journal article" date="2019" name="bioRxiv">
        <title>The Genome of the Zebra Mussel, Dreissena polymorpha: A Resource for Invasive Species Research.</title>
        <authorList>
            <person name="McCartney M.A."/>
            <person name="Auch B."/>
            <person name="Kono T."/>
            <person name="Mallez S."/>
            <person name="Zhang Y."/>
            <person name="Obille A."/>
            <person name="Becker A."/>
            <person name="Abrahante J.E."/>
            <person name="Garbe J."/>
            <person name="Badalamenti J.P."/>
            <person name="Herman A."/>
            <person name="Mangelson H."/>
            <person name="Liachko I."/>
            <person name="Sullivan S."/>
            <person name="Sone E.D."/>
            <person name="Koren S."/>
            <person name="Silverstein K.A.T."/>
            <person name="Beckman K.B."/>
            <person name="Gohl D.M."/>
        </authorList>
    </citation>
    <scope>NUCLEOTIDE SEQUENCE</scope>
    <source>
        <strain evidence="1">Duluth1</strain>
        <tissue evidence="1">Whole animal</tissue>
    </source>
</reference>
<accession>A0A9D4DSU4</accession>
<evidence type="ECO:0000313" key="1">
    <source>
        <dbReference type="EMBL" id="KAH3754776.1"/>
    </source>
</evidence>
<dbReference type="Proteomes" id="UP000828390">
    <property type="component" value="Unassembled WGS sequence"/>
</dbReference>
<sequence>MTMGSSCCRQPWCCDVPSDRNWNPTACWLISWRRHGNDSLSATTSAPTDSM</sequence>
<name>A0A9D4DSU4_DREPO</name>
<protein>
    <submittedName>
        <fullName evidence="1">Uncharacterized protein</fullName>
    </submittedName>
</protein>
<organism evidence="1 2">
    <name type="scientific">Dreissena polymorpha</name>
    <name type="common">Zebra mussel</name>
    <name type="synonym">Mytilus polymorpha</name>
    <dbReference type="NCBI Taxonomy" id="45954"/>
    <lineage>
        <taxon>Eukaryota</taxon>
        <taxon>Metazoa</taxon>
        <taxon>Spiralia</taxon>
        <taxon>Lophotrochozoa</taxon>
        <taxon>Mollusca</taxon>
        <taxon>Bivalvia</taxon>
        <taxon>Autobranchia</taxon>
        <taxon>Heteroconchia</taxon>
        <taxon>Euheterodonta</taxon>
        <taxon>Imparidentia</taxon>
        <taxon>Neoheterodontei</taxon>
        <taxon>Myida</taxon>
        <taxon>Dreissenoidea</taxon>
        <taxon>Dreissenidae</taxon>
        <taxon>Dreissena</taxon>
    </lineage>
</organism>
<comment type="caution">
    <text evidence="1">The sequence shown here is derived from an EMBL/GenBank/DDBJ whole genome shotgun (WGS) entry which is preliminary data.</text>
</comment>
<reference evidence="1" key="2">
    <citation type="submission" date="2020-11" db="EMBL/GenBank/DDBJ databases">
        <authorList>
            <person name="McCartney M.A."/>
            <person name="Auch B."/>
            <person name="Kono T."/>
            <person name="Mallez S."/>
            <person name="Becker A."/>
            <person name="Gohl D.M."/>
            <person name="Silverstein K.A.T."/>
            <person name="Koren S."/>
            <person name="Bechman K.B."/>
            <person name="Herman A."/>
            <person name="Abrahante J.E."/>
            <person name="Garbe J."/>
        </authorList>
    </citation>
    <scope>NUCLEOTIDE SEQUENCE</scope>
    <source>
        <strain evidence="1">Duluth1</strain>
        <tissue evidence="1">Whole animal</tissue>
    </source>
</reference>
<dbReference type="AlphaFoldDB" id="A0A9D4DSU4"/>
<keyword evidence="2" id="KW-1185">Reference proteome</keyword>
<dbReference type="EMBL" id="JAIWYP010000010">
    <property type="protein sequence ID" value="KAH3754776.1"/>
    <property type="molecule type" value="Genomic_DNA"/>
</dbReference>